<name>A0ABU7UXD1_9CLOT</name>
<evidence type="ECO:0000313" key="2">
    <source>
        <dbReference type="Proteomes" id="UP001498469"/>
    </source>
</evidence>
<comment type="caution">
    <text evidence="1">The sequence shown here is derived from an EMBL/GenBank/DDBJ whole genome shotgun (WGS) entry which is preliminary data.</text>
</comment>
<evidence type="ECO:0008006" key="3">
    <source>
        <dbReference type="Google" id="ProtNLM"/>
    </source>
</evidence>
<proteinExistence type="predicted"/>
<dbReference type="EMBL" id="JAZHFS010000073">
    <property type="protein sequence ID" value="MEF2115444.1"/>
    <property type="molecule type" value="Genomic_DNA"/>
</dbReference>
<sequence length="110" mass="13350">MIWEIEEKEDVMWYTSDVCKLKLKESENKINIWLNYKGYNIIMSMGMWGFDEEVSERGIKYDIGGDSMEEWYFILEKKNLRLFVDLVYFFIKEHNADKMININLGIKKWS</sequence>
<dbReference type="RefSeq" id="WP_216255779.1">
    <property type="nucleotide sequence ID" value="NZ_JAZHFS010000073.1"/>
</dbReference>
<accession>A0ABU7UXD1</accession>
<keyword evidence="2" id="KW-1185">Reference proteome</keyword>
<dbReference type="Proteomes" id="UP001498469">
    <property type="component" value="Unassembled WGS sequence"/>
</dbReference>
<reference evidence="1 2" key="1">
    <citation type="submission" date="2023-11" db="EMBL/GenBank/DDBJ databases">
        <title>Draft genome sequence of a psychrophilic Clostridium strain from permafrost water brine.</title>
        <authorList>
            <person name="Shcherbakova V.A."/>
            <person name="Trubitsyn V.E."/>
            <person name="Zakharyuk A.G."/>
        </authorList>
    </citation>
    <scope>NUCLEOTIDE SEQUENCE [LARGE SCALE GENOMIC DNA]</scope>
    <source>
        <strain evidence="1 2">14F</strain>
    </source>
</reference>
<gene>
    <name evidence="1" type="ORF">SJI18_24560</name>
</gene>
<evidence type="ECO:0000313" key="1">
    <source>
        <dbReference type="EMBL" id="MEF2115444.1"/>
    </source>
</evidence>
<organism evidence="1 2">
    <name type="scientific">Clostridium frigoriphilum</name>
    <dbReference type="NCBI Taxonomy" id="443253"/>
    <lineage>
        <taxon>Bacteria</taxon>
        <taxon>Bacillati</taxon>
        <taxon>Bacillota</taxon>
        <taxon>Clostridia</taxon>
        <taxon>Eubacteriales</taxon>
        <taxon>Clostridiaceae</taxon>
        <taxon>Clostridium</taxon>
    </lineage>
</organism>
<protein>
    <recommendedName>
        <fullName evidence="3">Immunity protein 53</fullName>
    </recommendedName>
</protein>